<comment type="subunit">
    <text evidence="3">Homodimers and heterodimers.</text>
</comment>
<evidence type="ECO:0000256" key="9">
    <source>
        <dbReference type="ARBA" id="ARBA00022927"/>
    </source>
</evidence>
<dbReference type="InterPro" id="IPR015940">
    <property type="entry name" value="UBA"/>
</dbReference>
<evidence type="ECO:0000256" key="11">
    <source>
        <dbReference type="ARBA" id="ARBA00023329"/>
    </source>
</evidence>
<evidence type="ECO:0000259" key="14">
    <source>
        <dbReference type="PROSITE" id="PS50030"/>
    </source>
</evidence>
<protein>
    <submittedName>
        <fullName evidence="17">Protein nbr1 like protein</fullName>
    </submittedName>
</protein>
<dbReference type="InterPro" id="IPR013783">
    <property type="entry name" value="Ig-like_fold"/>
</dbReference>
<evidence type="ECO:0000256" key="8">
    <source>
        <dbReference type="ARBA" id="ARBA00022833"/>
    </source>
</evidence>
<feature type="domain" description="PB1" evidence="16">
    <location>
        <begin position="4"/>
        <end position="87"/>
    </location>
</feature>
<gene>
    <name evidence="17" type="primary">NBR1</name>
    <name evidence="17" type="ORF">CFP56_040507</name>
</gene>
<dbReference type="Gene3D" id="3.10.20.90">
    <property type="entry name" value="Phosphatidylinositol 3-kinase Catalytic Subunit, Chain A, domain 1"/>
    <property type="match status" value="1"/>
</dbReference>
<feature type="domain" description="ZZ-type" evidence="15">
    <location>
        <begin position="346"/>
        <end position="396"/>
    </location>
</feature>
<name>A0AAW0LLR7_QUESU</name>
<dbReference type="PROSITE" id="PS51745">
    <property type="entry name" value="PB1"/>
    <property type="match status" value="1"/>
</dbReference>
<dbReference type="Pfam" id="PF00569">
    <property type="entry name" value="ZZ"/>
    <property type="match status" value="1"/>
</dbReference>
<dbReference type="CDD" id="cd14319">
    <property type="entry name" value="UBA_NBR1"/>
    <property type="match status" value="1"/>
</dbReference>
<dbReference type="InterPro" id="IPR032350">
    <property type="entry name" value="Nbr1_FW"/>
</dbReference>
<feature type="compositionally biased region" description="Low complexity" evidence="13">
    <location>
        <begin position="182"/>
        <end position="197"/>
    </location>
</feature>
<dbReference type="Pfam" id="PF24932">
    <property type="entry name" value="UBA_NBR1_C"/>
    <property type="match status" value="2"/>
</dbReference>
<feature type="domain" description="UBA" evidence="14">
    <location>
        <begin position="762"/>
        <end position="811"/>
    </location>
</feature>
<dbReference type="SUPFAM" id="SSF57850">
    <property type="entry name" value="RING/U-box"/>
    <property type="match status" value="1"/>
</dbReference>
<dbReference type="Pfam" id="PF00564">
    <property type="entry name" value="PB1"/>
    <property type="match status" value="1"/>
</dbReference>
<reference evidence="17 18" key="1">
    <citation type="journal article" date="2018" name="Sci. Data">
        <title>The draft genome sequence of cork oak.</title>
        <authorList>
            <person name="Ramos A.M."/>
            <person name="Usie A."/>
            <person name="Barbosa P."/>
            <person name="Barros P.M."/>
            <person name="Capote T."/>
            <person name="Chaves I."/>
            <person name="Simoes F."/>
            <person name="Abreu I."/>
            <person name="Carrasquinho I."/>
            <person name="Faro C."/>
            <person name="Guimaraes J.B."/>
            <person name="Mendonca D."/>
            <person name="Nobrega F."/>
            <person name="Rodrigues L."/>
            <person name="Saibo N.J.M."/>
            <person name="Varela M.C."/>
            <person name="Egas C."/>
            <person name="Matos J."/>
            <person name="Miguel C.M."/>
            <person name="Oliveira M.M."/>
            <person name="Ricardo C.P."/>
            <person name="Goncalves S."/>
        </authorList>
    </citation>
    <scope>NUCLEOTIDE SEQUENCE [LARGE SCALE GENOMIC DNA]</scope>
    <source>
        <strain evidence="18">cv. HL8</strain>
    </source>
</reference>
<dbReference type="InterPro" id="IPR056893">
    <property type="entry name" value="UBA_Nbr1_C"/>
</dbReference>
<keyword evidence="7 12" id="KW-0863">Zinc-finger</keyword>
<dbReference type="PROSITE" id="PS50030">
    <property type="entry name" value="UBA"/>
    <property type="match status" value="1"/>
</dbReference>
<proteinExistence type="predicted"/>
<feature type="region of interest" description="Disordered" evidence="13">
    <location>
        <begin position="170"/>
        <end position="199"/>
    </location>
</feature>
<dbReference type="InterPro" id="IPR009060">
    <property type="entry name" value="UBA-like_sf"/>
</dbReference>
<dbReference type="PROSITE" id="PS50135">
    <property type="entry name" value="ZF_ZZ_2"/>
    <property type="match status" value="1"/>
</dbReference>
<evidence type="ECO:0000259" key="15">
    <source>
        <dbReference type="PROSITE" id="PS50135"/>
    </source>
</evidence>
<keyword evidence="5" id="KW-0926">Vacuole</keyword>
<keyword evidence="4" id="KW-0813">Transport</keyword>
<dbReference type="EMBL" id="PKMF04000081">
    <property type="protein sequence ID" value="KAK7852007.1"/>
    <property type="molecule type" value="Genomic_DNA"/>
</dbReference>
<dbReference type="InterPro" id="IPR053793">
    <property type="entry name" value="PB1-like"/>
</dbReference>
<keyword evidence="18" id="KW-1185">Reference proteome</keyword>
<dbReference type="SMART" id="SM00291">
    <property type="entry name" value="ZnF_ZZ"/>
    <property type="match status" value="1"/>
</dbReference>
<dbReference type="Gene3D" id="2.60.40.10">
    <property type="entry name" value="Immunoglobulins"/>
    <property type="match status" value="1"/>
</dbReference>
<evidence type="ECO:0000256" key="6">
    <source>
        <dbReference type="ARBA" id="ARBA00022723"/>
    </source>
</evidence>
<dbReference type="Gene3D" id="3.30.60.90">
    <property type="match status" value="1"/>
</dbReference>
<evidence type="ECO:0000256" key="2">
    <source>
        <dbReference type="ARBA" id="ARBA00004419"/>
    </source>
</evidence>
<sequence length="814" mass="88477">MESTMVIKVKYGDSLRRFNARVDENEKLALDMAGLRAKILSLFSFPPDAEPTLTYIDEDGDVVTLVDDDDLHDVMRQNLKFLRIDVQLINDNGGQSYARSSGSSTPLRSPQVQHPLPNINAAVAEVFKSVPEPLREALSKLSFDFASKAAISSPVLAELVDCFAKGEQSSNLDSQSQVGADSSTKNNTGGSNASNGGDKVKLTVDSALKNSSDVGTGNVSRGVGVPVISLPASVDLNLPPSDTNPSSSTALQFAPVALKNVIAGDFQKEVKKDSKGPVGCGASTSLSVPPIRPTQTNNFFSIPYGDCPFTGTAIANDSSVPSYVYQPSQPFKRSHGHAASMGGMFHKGVQCDICGVHPIIGPRYKSKVKEDYDLCSICFSETGNETDYIRIDRPVRMDRPISYRNPRSCIQMNAPWVAPVLPHHVSRGFGAKLGRPKLDSRFILDVNVMDGTTMAPSTSFTKIWRMRNNGSILWPQGTQLVWIGGDRFSDAVSVEIEVSVAIFENIIVLIMSMPDIESDVYLKMWIPADGVFMDKELDIAVDFTAPASPGRYCSYWRMASPSGQKFGQRIWVLIQVDASLDESLCDTLEGLNLNLPPVNSGSNGPEIIDVNVQPTMDGEFFEPSNSNATTEPGKKVVDEQPKKDHELFPINDTLLVGQGVSAPTTTGPQSAVSYPIIDLSEVVLPAPAQAPSHSPSAPTYVQNPIPVLPTEVQSTVAHASTSAVPKNPVEETLLKELEEMGFKQVDLNKEVLRMNEYDFEQSVDDLCGVSEWDPILEELQEMGFNDKEKNKKLLVKNNGSIKRVVMDLITGEKA</sequence>
<dbReference type="SMART" id="SM00666">
    <property type="entry name" value="PB1"/>
    <property type="match status" value="1"/>
</dbReference>
<dbReference type="GO" id="GO:0006914">
    <property type="term" value="P:autophagy"/>
    <property type="evidence" value="ECO:0007669"/>
    <property type="project" value="UniProtKB-KW"/>
</dbReference>
<keyword evidence="10" id="KW-0072">Autophagy</keyword>
<dbReference type="SUPFAM" id="SSF54277">
    <property type="entry name" value="CAD &amp; PB1 domains"/>
    <property type="match status" value="1"/>
</dbReference>
<evidence type="ECO:0000256" key="7">
    <source>
        <dbReference type="ARBA" id="ARBA00022771"/>
    </source>
</evidence>
<dbReference type="CDD" id="cd14947">
    <property type="entry name" value="NBR1_like"/>
    <property type="match status" value="1"/>
</dbReference>
<dbReference type="GO" id="GO:0015031">
    <property type="term" value="P:protein transport"/>
    <property type="evidence" value="ECO:0007669"/>
    <property type="project" value="UniProtKB-KW"/>
</dbReference>
<keyword evidence="11" id="KW-0968">Cytoplasmic vesicle</keyword>
<evidence type="ECO:0000256" key="3">
    <source>
        <dbReference type="ARBA" id="ARBA00011726"/>
    </source>
</evidence>
<dbReference type="FunFam" id="1.10.8.10:FF:000085">
    <property type="entry name" value="protein NBR1 homolog"/>
    <property type="match status" value="1"/>
</dbReference>
<dbReference type="InterPro" id="IPR000433">
    <property type="entry name" value="Znf_ZZ"/>
</dbReference>
<feature type="compositionally biased region" description="Polar residues" evidence="13">
    <location>
        <begin position="170"/>
        <end position="181"/>
    </location>
</feature>
<keyword evidence="8" id="KW-0862">Zinc</keyword>
<accession>A0AAW0LLR7</accession>
<evidence type="ECO:0000259" key="16">
    <source>
        <dbReference type="PROSITE" id="PS51745"/>
    </source>
</evidence>
<evidence type="ECO:0000313" key="17">
    <source>
        <dbReference type="EMBL" id="KAK7852007.1"/>
    </source>
</evidence>
<evidence type="ECO:0000256" key="4">
    <source>
        <dbReference type="ARBA" id="ARBA00022448"/>
    </source>
</evidence>
<dbReference type="Pfam" id="PF16158">
    <property type="entry name" value="N_BRCA1_IG"/>
    <property type="match status" value="1"/>
</dbReference>
<comment type="subcellular location">
    <subcellularLocation>
        <location evidence="2">Cytoplasmic vesicle</location>
        <location evidence="2">Autophagosome</location>
    </subcellularLocation>
    <subcellularLocation>
        <location evidence="1">Vacuole</location>
    </subcellularLocation>
</comment>
<dbReference type="InterPro" id="IPR043145">
    <property type="entry name" value="Znf_ZZ_sf"/>
</dbReference>
<dbReference type="GO" id="GO:0008270">
    <property type="term" value="F:zinc ion binding"/>
    <property type="evidence" value="ECO:0007669"/>
    <property type="project" value="UniProtKB-KW"/>
</dbReference>
<dbReference type="Gene3D" id="1.10.8.10">
    <property type="entry name" value="DNA helicase RuvA subunit, C-terminal domain"/>
    <property type="match status" value="2"/>
</dbReference>
<dbReference type="GO" id="GO:0031410">
    <property type="term" value="C:cytoplasmic vesicle"/>
    <property type="evidence" value="ECO:0007669"/>
    <property type="project" value="UniProtKB-KW"/>
</dbReference>
<evidence type="ECO:0000256" key="5">
    <source>
        <dbReference type="ARBA" id="ARBA00022554"/>
    </source>
</evidence>
<dbReference type="GO" id="GO:0005776">
    <property type="term" value="C:autophagosome"/>
    <property type="evidence" value="ECO:0007669"/>
    <property type="project" value="UniProtKB-SubCell"/>
</dbReference>
<keyword evidence="6" id="KW-0479">Metal-binding</keyword>
<comment type="caution">
    <text evidence="17">The sequence shown here is derived from an EMBL/GenBank/DDBJ whole genome shotgun (WGS) entry which is preliminary data.</text>
</comment>
<evidence type="ECO:0000256" key="10">
    <source>
        <dbReference type="ARBA" id="ARBA00023006"/>
    </source>
</evidence>
<dbReference type="AlphaFoldDB" id="A0AAW0LLR7"/>
<evidence type="ECO:0000256" key="1">
    <source>
        <dbReference type="ARBA" id="ARBA00004116"/>
    </source>
</evidence>
<dbReference type="SUPFAM" id="SSF46934">
    <property type="entry name" value="UBA-like"/>
    <property type="match status" value="2"/>
</dbReference>
<evidence type="ECO:0000256" key="13">
    <source>
        <dbReference type="SAM" id="MobiDB-lite"/>
    </source>
</evidence>
<dbReference type="InterPro" id="IPR000270">
    <property type="entry name" value="PB1_dom"/>
</dbReference>
<organism evidence="17 18">
    <name type="scientific">Quercus suber</name>
    <name type="common">Cork oak</name>
    <dbReference type="NCBI Taxonomy" id="58331"/>
    <lineage>
        <taxon>Eukaryota</taxon>
        <taxon>Viridiplantae</taxon>
        <taxon>Streptophyta</taxon>
        <taxon>Embryophyta</taxon>
        <taxon>Tracheophyta</taxon>
        <taxon>Spermatophyta</taxon>
        <taxon>Magnoliopsida</taxon>
        <taxon>eudicotyledons</taxon>
        <taxon>Gunneridae</taxon>
        <taxon>Pentapetalae</taxon>
        <taxon>rosids</taxon>
        <taxon>fabids</taxon>
        <taxon>Fagales</taxon>
        <taxon>Fagaceae</taxon>
        <taxon>Quercus</taxon>
    </lineage>
</organism>
<dbReference type="PANTHER" id="PTHR20930">
    <property type="entry name" value="OVARIAN CARCINOMA ANTIGEN CA125-RELATED"/>
    <property type="match status" value="1"/>
</dbReference>
<evidence type="ECO:0000256" key="12">
    <source>
        <dbReference type="PROSITE-ProRule" id="PRU00228"/>
    </source>
</evidence>
<dbReference type="PANTHER" id="PTHR20930:SF0">
    <property type="entry name" value="PROTEIN ILRUN"/>
    <property type="match status" value="1"/>
</dbReference>
<keyword evidence="9" id="KW-0653">Protein transport</keyword>
<dbReference type="Proteomes" id="UP000237347">
    <property type="component" value="Unassembled WGS sequence"/>
</dbReference>
<evidence type="ECO:0000313" key="18">
    <source>
        <dbReference type="Proteomes" id="UP000237347"/>
    </source>
</evidence>